<dbReference type="InterPro" id="IPR009830">
    <property type="entry name" value="LppX/LprAFG"/>
</dbReference>
<evidence type="ECO:0000256" key="1">
    <source>
        <dbReference type="ARBA" id="ARBA00004196"/>
    </source>
</evidence>
<keyword evidence="5" id="KW-0472">Membrane</keyword>
<keyword evidence="10" id="KW-1185">Reference proteome</keyword>
<keyword evidence="7" id="KW-0449">Lipoprotein</keyword>
<evidence type="ECO:0000256" key="5">
    <source>
        <dbReference type="ARBA" id="ARBA00023136"/>
    </source>
</evidence>
<feature type="chain" id="PRO_5038654556" description="Lipoarabinomannan carrier protein LprG" evidence="8">
    <location>
        <begin position="24"/>
        <end position="244"/>
    </location>
</feature>
<dbReference type="Proteomes" id="UP000193090">
    <property type="component" value="Unassembled WGS sequence"/>
</dbReference>
<comment type="subcellular location">
    <subcellularLocation>
        <location evidence="1">Cell envelope</location>
    </subcellularLocation>
</comment>
<dbReference type="PROSITE" id="PS51257">
    <property type="entry name" value="PROKAR_LIPOPROTEIN"/>
    <property type="match status" value="1"/>
</dbReference>
<evidence type="ECO:0000256" key="2">
    <source>
        <dbReference type="ARBA" id="ARBA00009194"/>
    </source>
</evidence>
<keyword evidence="6" id="KW-0564">Palmitate</keyword>
<evidence type="ECO:0000313" key="9">
    <source>
        <dbReference type="EMBL" id="ORX07970.1"/>
    </source>
</evidence>
<evidence type="ECO:0000256" key="4">
    <source>
        <dbReference type="ARBA" id="ARBA00022729"/>
    </source>
</evidence>
<dbReference type="GO" id="GO:0030313">
    <property type="term" value="C:cell envelope"/>
    <property type="evidence" value="ECO:0007669"/>
    <property type="project" value="UniProtKB-SubCell"/>
</dbReference>
<evidence type="ECO:0000256" key="6">
    <source>
        <dbReference type="ARBA" id="ARBA00023139"/>
    </source>
</evidence>
<reference evidence="9 10" key="1">
    <citation type="submission" date="2016-01" db="EMBL/GenBank/DDBJ databases">
        <title>The new phylogeny of the genus Mycobacterium.</title>
        <authorList>
            <person name="Tarcisio F."/>
            <person name="Conor M."/>
            <person name="Antonella G."/>
            <person name="Elisabetta G."/>
            <person name="Giulia F.S."/>
            <person name="Sara T."/>
            <person name="Anna F."/>
            <person name="Clotilde B."/>
            <person name="Roberto B."/>
            <person name="Veronica D.S."/>
            <person name="Fabio R."/>
            <person name="Monica P."/>
            <person name="Olivier J."/>
            <person name="Enrico T."/>
            <person name="Nicola S."/>
        </authorList>
    </citation>
    <scope>NUCLEOTIDE SEQUENCE [LARGE SCALE GENOMIC DNA]</scope>
    <source>
        <strain evidence="9 10">DSM 44153</strain>
    </source>
</reference>
<name>A0A1X2EPU0_9MYCO</name>
<evidence type="ECO:0000256" key="7">
    <source>
        <dbReference type="ARBA" id="ARBA00023288"/>
    </source>
</evidence>
<feature type="signal peptide" evidence="8">
    <location>
        <begin position="1"/>
        <end position="23"/>
    </location>
</feature>
<keyword evidence="4 8" id="KW-0732">Signal</keyword>
<organism evidence="9 10">
    <name type="scientific">Mycolicibacillus trivialis</name>
    <dbReference type="NCBI Taxonomy" id="1798"/>
    <lineage>
        <taxon>Bacteria</taxon>
        <taxon>Bacillati</taxon>
        <taxon>Actinomycetota</taxon>
        <taxon>Actinomycetes</taxon>
        <taxon>Mycobacteriales</taxon>
        <taxon>Mycobacteriaceae</taxon>
        <taxon>Mycolicibacillus</taxon>
    </lineage>
</organism>
<comment type="similarity">
    <text evidence="2">Belongs to the LppX/LprAFG lipoprotein family.</text>
</comment>
<evidence type="ECO:0000256" key="3">
    <source>
        <dbReference type="ARBA" id="ARBA00022475"/>
    </source>
</evidence>
<dbReference type="OrthoDB" id="4763237at2"/>
<dbReference type="AlphaFoldDB" id="A0A1X2EPU0"/>
<gene>
    <name evidence="9" type="ORF">AWC30_03380</name>
</gene>
<evidence type="ECO:0000313" key="10">
    <source>
        <dbReference type="Proteomes" id="UP000193090"/>
    </source>
</evidence>
<dbReference type="Gene3D" id="2.50.20.20">
    <property type="match status" value="1"/>
</dbReference>
<evidence type="ECO:0000256" key="8">
    <source>
        <dbReference type="SAM" id="SignalP"/>
    </source>
</evidence>
<dbReference type="InterPro" id="IPR029046">
    <property type="entry name" value="LolA/LolB/LppX"/>
</dbReference>
<proteinExistence type="inferred from homology"/>
<dbReference type="Pfam" id="PF07161">
    <property type="entry name" value="LppX_LprAFG"/>
    <property type="match status" value="1"/>
</dbReference>
<dbReference type="EMBL" id="LQPZ01000008">
    <property type="protein sequence ID" value="ORX07970.1"/>
    <property type="molecule type" value="Genomic_DNA"/>
</dbReference>
<keyword evidence="3" id="KW-1003">Cell membrane</keyword>
<protein>
    <recommendedName>
        <fullName evidence="11">Lipoarabinomannan carrier protein LprG</fullName>
    </recommendedName>
</protein>
<accession>A0A1X2EPU0</accession>
<evidence type="ECO:0008006" key="11">
    <source>
        <dbReference type="Google" id="ProtNLM"/>
    </source>
</evidence>
<dbReference type="CDD" id="cd16334">
    <property type="entry name" value="LppX-like"/>
    <property type="match status" value="1"/>
</dbReference>
<sequence>MLKRLRRTAGRPTGLPTVLLATAALTAGLVAGCSSSKDSGTATADLPDATTLLDQAHTTTAALTSVHLELSVNGEIEALPIKTLSGDLTAKPQTAAKGKATIVAFGQEVDADFVVLDGTLYASMSGKRWSDWGSAADIYDPSMILNPDTGLANVLANFTDAKSEKHETINGVDTVQVTGEVSADAVNKLAPQLDATAPMPATAWIQADDPHQLVQAQLEPSSGNTVQMTLSDWDAPVTVEKPAV</sequence>
<comment type="caution">
    <text evidence="9">The sequence shown here is derived from an EMBL/GenBank/DDBJ whole genome shotgun (WGS) entry which is preliminary data.</text>
</comment>
<dbReference type="RefSeq" id="WP_085108169.1">
    <property type="nucleotide sequence ID" value="NZ_JACKSN010000157.1"/>
</dbReference>
<dbReference type="SUPFAM" id="SSF89392">
    <property type="entry name" value="Prokaryotic lipoproteins and lipoprotein localization factors"/>
    <property type="match status" value="1"/>
</dbReference>
<dbReference type="STRING" id="1798.AWC30_03380"/>